<dbReference type="PANTHER" id="PTHR38602:SF1">
    <property type="entry name" value="INNER MEMBRANE PROTEIN"/>
    <property type="match status" value="1"/>
</dbReference>
<keyword evidence="1" id="KW-0472">Membrane</keyword>
<evidence type="ECO:0000313" key="2">
    <source>
        <dbReference type="EMBL" id="MCM2678470.1"/>
    </source>
</evidence>
<proteinExistence type="predicted"/>
<gene>
    <name evidence="2" type="ORF">NAF29_02145</name>
</gene>
<comment type="caution">
    <text evidence="2">The sequence shown here is derived from an EMBL/GenBank/DDBJ whole genome shotgun (WGS) entry which is preliminary data.</text>
</comment>
<keyword evidence="3" id="KW-1185">Reference proteome</keyword>
<dbReference type="PANTHER" id="PTHR38602">
    <property type="entry name" value="INNER MEMBRANE PROTEIN-RELATED"/>
    <property type="match status" value="1"/>
</dbReference>
<name>A0AA41W499_9GAMM</name>
<dbReference type="InterPro" id="IPR019201">
    <property type="entry name" value="DUF2065"/>
</dbReference>
<dbReference type="Pfam" id="PF09838">
    <property type="entry name" value="DUF2065"/>
    <property type="match status" value="1"/>
</dbReference>
<keyword evidence="1" id="KW-1133">Transmembrane helix</keyword>
<accession>A0AA41W499</accession>
<dbReference type="EMBL" id="JAMQGP010000001">
    <property type="protein sequence ID" value="MCM2678470.1"/>
    <property type="molecule type" value="Genomic_DNA"/>
</dbReference>
<dbReference type="RefSeq" id="WP_251259834.1">
    <property type="nucleotide sequence ID" value="NZ_JAMQGP010000001.1"/>
</dbReference>
<evidence type="ECO:0000256" key="1">
    <source>
        <dbReference type="SAM" id="Phobius"/>
    </source>
</evidence>
<keyword evidence="1" id="KW-0812">Transmembrane</keyword>
<organism evidence="2 3">
    <name type="scientific">Echinimonas agarilytica</name>
    <dbReference type="NCBI Taxonomy" id="1215918"/>
    <lineage>
        <taxon>Bacteria</taxon>
        <taxon>Pseudomonadati</taxon>
        <taxon>Pseudomonadota</taxon>
        <taxon>Gammaproteobacteria</taxon>
        <taxon>Alteromonadales</taxon>
        <taxon>Echinimonadaceae</taxon>
        <taxon>Echinimonas</taxon>
    </lineage>
</organism>
<reference evidence="2 3" key="1">
    <citation type="journal article" date="2013" name="Antonie Van Leeuwenhoek">
        <title>Echinimonas agarilytica gen. nov., sp. nov., a new gammaproteobacterium isolated from the sea urchin Strongylocentrotus intermedius.</title>
        <authorList>
            <person name="Nedashkovskaya O.I."/>
            <person name="Stenkova A.M."/>
            <person name="Zhukova N.V."/>
            <person name="Van Trappen S."/>
            <person name="Lee J.S."/>
            <person name="Kim S.B."/>
        </authorList>
    </citation>
    <scope>NUCLEOTIDE SEQUENCE [LARGE SCALE GENOMIC DNA]</scope>
    <source>
        <strain evidence="2 3">KMM 6351</strain>
    </source>
</reference>
<protein>
    <submittedName>
        <fullName evidence="2">DUF2065 domain-containing protein</fullName>
    </submittedName>
</protein>
<sequence>MSLLLMAIGIFLLLEGLMPALAPNAWKRALLALSELPNNRVRRFGGAMVIAGVVILWRLSSQN</sequence>
<dbReference type="AlphaFoldDB" id="A0AA41W499"/>
<feature type="transmembrane region" description="Helical" evidence="1">
    <location>
        <begin position="43"/>
        <end position="60"/>
    </location>
</feature>
<evidence type="ECO:0000313" key="3">
    <source>
        <dbReference type="Proteomes" id="UP001165393"/>
    </source>
</evidence>
<dbReference type="Proteomes" id="UP001165393">
    <property type="component" value="Unassembled WGS sequence"/>
</dbReference>